<dbReference type="InterPro" id="IPR050246">
    <property type="entry name" value="Class_II_FBP_aldolase"/>
</dbReference>
<reference evidence="5" key="1">
    <citation type="submission" date="2016-10" db="EMBL/GenBank/DDBJ databases">
        <authorList>
            <person name="Varghese N."/>
            <person name="Submissions S."/>
        </authorList>
    </citation>
    <scope>NUCLEOTIDE SEQUENCE [LARGE SCALE GENOMIC DNA]</scope>
    <source>
        <strain evidence="5">DSM 22002</strain>
    </source>
</reference>
<organism evidence="4 5">
    <name type="scientific">Agrococcus jejuensis</name>
    <dbReference type="NCBI Taxonomy" id="399736"/>
    <lineage>
        <taxon>Bacteria</taxon>
        <taxon>Bacillati</taxon>
        <taxon>Actinomycetota</taxon>
        <taxon>Actinomycetes</taxon>
        <taxon>Micrococcales</taxon>
        <taxon>Microbacteriaceae</taxon>
        <taxon>Agrococcus</taxon>
    </lineage>
</organism>
<dbReference type="PROSITE" id="PS00806">
    <property type="entry name" value="ALDOLASE_CLASS_II_2"/>
    <property type="match status" value="1"/>
</dbReference>
<feature type="binding site" evidence="2">
    <location>
        <position position="178"/>
    </location>
    <ligand>
        <name>dihydroxyacetone phosphate</name>
        <dbReference type="ChEBI" id="CHEBI:57642"/>
    </ligand>
</feature>
<sequence length="285" mass="30140">MYTTLAPVLAEAQRVGYTVGAFNAHNLEMVPPMIAAARDIGAPIVIQTSPGTARYVGMKNLVAVCRSMAEDEIVDVVLHLDHATSLTDIRDAIDAGYSSVMFDGSSRPFAENVAASRRVIEFAREKGVSVEVEIGTIGGTEEGISVAHGQLTQPEEAAAFVEQVQADALAVSIGTHHGSYKGKTAIDLDLLQRIHEAVPTPLVVHGGTGVDEADYTALTARGVRKFNVGTELIVAWTRAAKRTFGATEDHTSLRNNIVPANDAVAEVVRRKAGLFLGSTPVAQAA</sequence>
<dbReference type="CDD" id="cd00947">
    <property type="entry name" value="TBP_aldolase_IIB"/>
    <property type="match status" value="1"/>
</dbReference>
<dbReference type="EMBL" id="LT629695">
    <property type="protein sequence ID" value="SDH99594.1"/>
    <property type="molecule type" value="Genomic_DNA"/>
</dbReference>
<dbReference type="InterPro" id="IPR000771">
    <property type="entry name" value="FBA_II"/>
</dbReference>
<protein>
    <submittedName>
        <fullName evidence="4">Fructose-bisphosphate aldolase</fullName>
    </submittedName>
</protein>
<evidence type="ECO:0000256" key="1">
    <source>
        <dbReference type="PIRSR" id="PIRSR001359-1"/>
    </source>
</evidence>
<evidence type="ECO:0000256" key="3">
    <source>
        <dbReference type="PIRSR" id="PIRSR001359-3"/>
    </source>
</evidence>
<feature type="binding site" evidence="3">
    <location>
        <position position="205"/>
    </location>
    <ligand>
        <name>Zn(2+)</name>
        <dbReference type="ChEBI" id="CHEBI:29105"/>
        <label>1</label>
        <note>catalytic</note>
    </ligand>
</feature>
<dbReference type="OrthoDB" id="9803995at2"/>
<dbReference type="SUPFAM" id="SSF51569">
    <property type="entry name" value="Aldolase"/>
    <property type="match status" value="1"/>
</dbReference>
<dbReference type="GO" id="GO:0008270">
    <property type="term" value="F:zinc ion binding"/>
    <property type="evidence" value="ECO:0007669"/>
    <property type="project" value="InterPro"/>
</dbReference>
<accession>A0A1G8GZ29</accession>
<keyword evidence="3" id="KW-0862">Zinc</keyword>
<proteinExistence type="predicted"/>
<dbReference type="RefSeq" id="WP_092506541.1">
    <property type="nucleotide sequence ID" value="NZ_LT629695.1"/>
</dbReference>
<gene>
    <name evidence="4" type="ORF">SAMN04489720_3135</name>
</gene>
<dbReference type="NCBIfam" id="TIGR00167">
    <property type="entry name" value="cbbA"/>
    <property type="match status" value="1"/>
</dbReference>
<feature type="binding site" evidence="3">
    <location>
        <position position="82"/>
    </location>
    <ligand>
        <name>Zn(2+)</name>
        <dbReference type="ChEBI" id="CHEBI:29105"/>
        <label>1</label>
        <note>catalytic</note>
    </ligand>
</feature>
<evidence type="ECO:0000313" key="4">
    <source>
        <dbReference type="EMBL" id="SDH99594.1"/>
    </source>
</evidence>
<dbReference type="Pfam" id="PF01116">
    <property type="entry name" value="F_bP_aldolase"/>
    <property type="match status" value="1"/>
</dbReference>
<name>A0A1G8GZ29_9MICO</name>
<dbReference type="GO" id="GO:0005975">
    <property type="term" value="P:carbohydrate metabolic process"/>
    <property type="evidence" value="ECO:0007669"/>
    <property type="project" value="InterPro"/>
</dbReference>
<feature type="binding site" evidence="2">
    <location>
        <begin position="206"/>
        <end position="208"/>
    </location>
    <ligand>
        <name>dihydroxyacetone phosphate</name>
        <dbReference type="ChEBI" id="CHEBI:57642"/>
    </ligand>
</feature>
<evidence type="ECO:0000256" key="2">
    <source>
        <dbReference type="PIRSR" id="PIRSR001359-2"/>
    </source>
</evidence>
<keyword evidence="3" id="KW-0479">Metal-binding</keyword>
<dbReference type="PANTHER" id="PTHR30304:SF0">
    <property type="entry name" value="D-TAGATOSE-1,6-BISPHOSPHATE ALDOLASE SUBUNIT GATY-RELATED"/>
    <property type="match status" value="1"/>
</dbReference>
<dbReference type="Gene3D" id="3.20.20.70">
    <property type="entry name" value="Aldolase class I"/>
    <property type="match status" value="1"/>
</dbReference>
<feature type="binding site" evidence="3">
    <location>
        <position position="103"/>
    </location>
    <ligand>
        <name>Zn(2+)</name>
        <dbReference type="ChEBI" id="CHEBI:29105"/>
        <label>2</label>
    </ligand>
</feature>
<dbReference type="GO" id="GO:0016832">
    <property type="term" value="F:aldehyde-lyase activity"/>
    <property type="evidence" value="ECO:0007669"/>
    <property type="project" value="InterPro"/>
</dbReference>
<dbReference type="PIRSF" id="PIRSF001359">
    <property type="entry name" value="F_bP_aldolase_II"/>
    <property type="match status" value="1"/>
</dbReference>
<feature type="binding site" evidence="3">
    <location>
        <position position="133"/>
    </location>
    <ligand>
        <name>Zn(2+)</name>
        <dbReference type="ChEBI" id="CHEBI:29105"/>
        <label>2</label>
    </ligand>
</feature>
<feature type="binding site" evidence="3">
    <location>
        <position position="177"/>
    </location>
    <ligand>
        <name>Zn(2+)</name>
        <dbReference type="ChEBI" id="CHEBI:29105"/>
        <label>1</label>
        <note>catalytic</note>
    </ligand>
</feature>
<evidence type="ECO:0000313" key="5">
    <source>
        <dbReference type="Proteomes" id="UP000198822"/>
    </source>
</evidence>
<feature type="binding site" evidence="2">
    <location>
        <begin position="227"/>
        <end position="230"/>
    </location>
    <ligand>
        <name>dihydroxyacetone phosphate</name>
        <dbReference type="ChEBI" id="CHEBI:57642"/>
    </ligand>
</feature>
<feature type="active site" description="Proton donor" evidence="1">
    <location>
        <position position="81"/>
    </location>
</feature>
<dbReference type="AlphaFoldDB" id="A0A1G8GZ29"/>
<dbReference type="STRING" id="399736.SAMN04489720_3135"/>
<comment type="cofactor">
    <cofactor evidence="3">
        <name>Zn(2+)</name>
        <dbReference type="ChEBI" id="CHEBI:29105"/>
    </cofactor>
    <text evidence="3">Binds 2 Zn(2+) ions per subunit. One is catalytic and the other provides a structural contribution.</text>
</comment>
<keyword evidence="5" id="KW-1185">Reference proteome</keyword>
<dbReference type="PANTHER" id="PTHR30304">
    <property type="entry name" value="D-TAGATOSE-1,6-BISPHOSPHATE ALDOLASE"/>
    <property type="match status" value="1"/>
</dbReference>
<dbReference type="InterPro" id="IPR013785">
    <property type="entry name" value="Aldolase_TIM"/>
</dbReference>
<dbReference type="Proteomes" id="UP000198822">
    <property type="component" value="Chromosome I"/>
</dbReference>